<evidence type="ECO:0000256" key="1">
    <source>
        <dbReference type="SAM" id="SignalP"/>
    </source>
</evidence>
<dbReference type="AlphaFoldDB" id="A0A6C1B5E4"/>
<dbReference type="RefSeq" id="WP_173764675.1">
    <property type="nucleotide sequence ID" value="NZ_CP048836.1"/>
</dbReference>
<keyword evidence="4" id="KW-1185">Reference proteome</keyword>
<dbReference type="Pfam" id="PF03886">
    <property type="entry name" value="ABC_trans_aux"/>
    <property type="match status" value="1"/>
</dbReference>
<evidence type="ECO:0000259" key="2">
    <source>
        <dbReference type="Pfam" id="PF03886"/>
    </source>
</evidence>
<organism evidence="3 4">
    <name type="scientific">Nitrogeniibacter mangrovi</name>
    <dbReference type="NCBI Taxonomy" id="2016596"/>
    <lineage>
        <taxon>Bacteria</taxon>
        <taxon>Pseudomonadati</taxon>
        <taxon>Pseudomonadota</taxon>
        <taxon>Betaproteobacteria</taxon>
        <taxon>Rhodocyclales</taxon>
        <taxon>Zoogloeaceae</taxon>
        <taxon>Nitrogeniibacter</taxon>
    </lineage>
</organism>
<dbReference type="PROSITE" id="PS51257">
    <property type="entry name" value="PROKAR_LIPOPROTEIN"/>
    <property type="match status" value="1"/>
</dbReference>
<dbReference type="EMBL" id="CP048836">
    <property type="protein sequence ID" value="QID17510.1"/>
    <property type="molecule type" value="Genomic_DNA"/>
</dbReference>
<dbReference type="KEGG" id="azq:G3580_07550"/>
<keyword evidence="1" id="KW-0732">Signal</keyword>
<protein>
    <recommendedName>
        <fullName evidence="2">ABC-type transport auxiliary lipoprotein component domain-containing protein</fullName>
    </recommendedName>
</protein>
<reference evidence="3 4" key="1">
    <citation type="submission" date="2020-02" db="EMBL/GenBank/DDBJ databases">
        <title>Nitrogenibacter mangrovi gen. nov., sp. nov. isolated from mangrove sediment, a denitrifying betaproteobacterium.</title>
        <authorList>
            <person name="Liao H."/>
            <person name="Tian Y."/>
        </authorList>
    </citation>
    <scope>NUCLEOTIDE SEQUENCE [LARGE SCALE GENOMIC DNA]</scope>
    <source>
        <strain evidence="3 4">M9-3-2</strain>
    </source>
</reference>
<dbReference type="Proteomes" id="UP000501991">
    <property type="component" value="Chromosome"/>
</dbReference>
<proteinExistence type="predicted"/>
<feature type="chain" id="PRO_5025469840" description="ABC-type transport auxiliary lipoprotein component domain-containing protein" evidence="1">
    <location>
        <begin position="26"/>
        <end position="207"/>
    </location>
</feature>
<evidence type="ECO:0000313" key="3">
    <source>
        <dbReference type="EMBL" id="QID17510.1"/>
    </source>
</evidence>
<evidence type="ECO:0000313" key="4">
    <source>
        <dbReference type="Proteomes" id="UP000501991"/>
    </source>
</evidence>
<dbReference type="Gene3D" id="3.40.50.10610">
    <property type="entry name" value="ABC-type transport auxiliary lipoprotein component"/>
    <property type="match status" value="1"/>
</dbReference>
<dbReference type="SUPFAM" id="SSF159594">
    <property type="entry name" value="XCC0632-like"/>
    <property type="match status" value="1"/>
</dbReference>
<feature type="signal peptide" evidence="1">
    <location>
        <begin position="1"/>
        <end position="25"/>
    </location>
</feature>
<gene>
    <name evidence="3" type="ORF">G3580_07550</name>
</gene>
<feature type="domain" description="ABC-type transport auxiliary lipoprotein component" evidence="2">
    <location>
        <begin position="55"/>
        <end position="184"/>
    </location>
</feature>
<accession>A0A6C1B5E4</accession>
<name>A0A6C1B5E4_9RHOO</name>
<sequence length="207" mass="22533">MRRFDWRWCAALLMALAVSACSSFGKPESPPTIFDIAPLDGQVRQVAVPMTDLEVLAPSWLASSAMQYRLEPVSRLERRFYSTSRWAGMPAEMLEVAFGRMLQTQPAPNGAGCRLRVQLDEFIQRFDTAATSSGLIEMRASLLAPRTDVIVAYRSFSVARPAPTADAAGGVVALRDGVHRLGNELGDWLVSLPAGPSDQGVIARCAH</sequence>
<dbReference type="InterPro" id="IPR005586">
    <property type="entry name" value="ABC_trans_aux"/>
</dbReference>